<organism evidence="3 4">
    <name type="scientific">Lithohypha guttulata</name>
    <dbReference type="NCBI Taxonomy" id="1690604"/>
    <lineage>
        <taxon>Eukaryota</taxon>
        <taxon>Fungi</taxon>
        <taxon>Dikarya</taxon>
        <taxon>Ascomycota</taxon>
        <taxon>Pezizomycotina</taxon>
        <taxon>Eurotiomycetes</taxon>
        <taxon>Chaetothyriomycetidae</taxon>
        <taxon>Chaetothyriales</taxon>
        <taxon>Trichomeriaceae</taxon>
        <taxon>Lithohypha</taxon>
    </lineage>
</organism>
<dbReference type="InterPro" id="IPR021514">
    <property type="entry name" value="DUF3176"/>
</dbReference>
<dbReference type="Proteomes" id="UP001345013">
    <property type="component" value="Unassembled WGS sequence"/>
</dbReference>
<name>A0ABR0JZE1_9EURO</name>
<gene>
    <name evidence="3" type="ORF">LTR24_008899</name>
</gene>
<keyword evidence="4" id="KW-1185">Reference proteome</keyword>
<keyword evidence="2" id="KW-0812">Transmembrane</keyword>
<feature type="transmembrane region" description="Helical" evidence="2">
    <location>
        <begin position="81"/>
        <end position="105"/>
    </location>
</feature>
<accession>A0ABR0JZE1</accession>
<dbReference type="EMBL" id="JAVRRG010000169">
    <property type="protein sequence ID" value="KAK5079839.1"/>
    <property type="molecule type" value="Genomic_DNA"/>
</dbReference>
<keyword evidence="2" id="KW-1133">Transmembrane helix</keyword>
<evidence type="ECO:0000256" key="2">
    <source>
        <dbReference type="SAM" id="Phobius"/>
    </source>
</evidence>
<reference evidence="3 4" key="1">
    <citation type="submission" date="2023-08" db="EMBL/GenBank/DDBJ databases">
        <title>Black Yeasts Isolated from many extreme environments.</title>
        <authorList>
            <person name="Coleine C."/>
            <person name="Stajich J.E."/>
            <person name="Selbmann L."/>
        </authorList>
    </citation>
    <scope>NUCLEOTIDE SEQUENCE [LARGE SCALE GENOMIC DNA]</scope>
    <source>
        <strain evidence="3 4">CCFEE 5885</strain>
    </source>
</reference>
<evidence type="ECO:0000313" key="3">
    <source>
        <dbReference type="EMBL" id="KAK5079839.1"/>
    </source>
</evidence>
<feature type="transmembrane region" description="Helical" evidence="2">
    <location>
        <begin position="557"/>
        <end position="579"/>
    </location>
</feature>
<evidence type="ECO:0000313" key="4">
    <source>
        <dbReference type="Proteomes" id="UP001345013"/>
    </source>
</evidence>
<proteinExistence type="predicted"/>
<feature type="transmembrane region" description="Helical" evidence="2">
    <location>
        <begin position="117"/>
        <end position="142"/>
    </location>
</feature>
<feature type="region of interest" description="Disordered" evidence="1">
    <location>
        <begin position="24"/>
        <end position="45"/>
    </location>
</feature>
<comment type="caution">
    <text evidence="3">The sequence shown here is derived from an EMBL/GenBank/DDBJ whole genome shotgun (WGS) entry which is preliminary data.</text>
</comment>
<dbReference type="PANTHER" id="PTHR35394:SF5">
    <property type="entry name" value="DUF3176 DOMAIN-CONTAINING PROTEIN"/>
    <property type="match status" value="1"/>
</dbReference>
<dbReference type="Pfam" id="PF11374">
    <property type="entry name" value="DUF3176"/>
    <property type="match status" value="1"/>
</dbReference>
<protein>
    <submittedName>
        <fullName evidence="3">Uncharacterized protein</fullName>
    </submittedName>
</protein>
<keyword evidence="2" id="KW-0472">Membrane</keyword>
<feature type="transmembrane region" description="Helical" evidence="2">
    <location>
        <begin position="183"/>
        <end position="202"/>
    </location>
</feature>
<sequence>MATTARLINDDNYSFSEPWAQSSSVSQVHMQDSKPKGKSVPSHDQYELLEPSSKARPQRRNLNMAANPAMSYLPTRRSGGWLWEALSFTVAVFCFAAVVGTLLGLQNRQVPDWPSGISVNAILSVIVTVMKGAMGVCIAECLSQIKWSWFKQERKLIDLVIIDEASRGIWGAGRLLLTLRAWYLAYVGAFIFLTAFLIGPTVQQMVEVRIRQVDLPLNATIPICNNSYYEVIGLGAGAGLNRVNLPMIGAMYDGFLQTSSLSPLRPGCPTGNCTYPRYQSLGICHECTDFSDQLVYLDDETNLTIPLSSKSTCSQSAVGCKVQWPGAALSLAWNYGMINSTQDYSGEVDSSLESSDNTTITTFRAVMSRNWQRSELDPVAVQCIVRFCVKTYEASVKASNFEEDVVATSWNESYFDSNSYFTFQNNLSIPTRPCYVNGIEKPEPWNIEDRTSCVYNVSGQSGISLYNTLSGLTRGDGSAIVSNRPSLSSDVMQALYGLFDGNSLADPDLGSYISVDRAFKSMADVVTNQARSSTANCGGATAQGVQFINELYIHVHWIWLLPTTVVLALCLVFFLATIVQSWREDLWKSSPLAYIFCRPAVGDAQLTAEDLITSGGLGAMPKSSTIEKASRNIEVRFERNIGSSG</sequence>
<dbReference type="PANTHER" id="PTHR35394">
    <property type="entry name" value="DUF3176 DOMAIN-CONTAINING PROTEIN"/>
    <property type="match status" value="1"/>
</dbReference>
<evidence type="ECO:0000256" key="1">
    <source>
        <dbReference type="SAM" id="MobiDB-lite"/>
    </source>
</evidence>